<evidence type="ECO:0000259" key="8">
    <source>
        <dbReference type="PROSITE" id="PS50850"/>
    </source>
</evidence>
<proteinExistence type="predicted"/>
<feature type="transmembrane region" description="Helical" evidence="7">
    <location>
        <begin position="5"/>
        <end position="23"/>
    </location>
</feature>
<dbReference type="STRING" id="760192.Halhy_3340"/>
<dbReference type="PANTHER" id="PTHR23522:SF4">
    <property type="entry name" value="NUCLEOSIDE PERMEASE NUPG-RELATED"/>
    <property type="match status" value="1"/>
</dbReference>
<dbReference type="EMBL" id="CP002691">
    <property type="protein sequence ID" value="AEE51199.1"/>
    <property type="molecule type" value="Genomic_DNA"/>
</dbReference>
<feature type="transmembrane region" description="Helical" evidence="7">
    <location>
        <begin position="291"/>
        <end position="315"/>
    </location>
</feature>
<evidence type="ECO:0000256" key="1">
    <source>
        <dbReference type="ARBA" id="ARBA00004651"/>
    </source>
</evidence>
<feature type="transmembrane region" description="Helical" evidence="7">
    <location>
        <begin position="267"/>
        <end position="285"/>
    </location>
</feature>
<evidence type="ECO:0000256" key="2">
    <source>
        <dbReference type="ARBA" id="ARBA00022448"/>
    </source>
</evidence>
<sequence length="393" mass="43626">MQTTLYFRLALFQFLQFFIWGSWTVTTGTYLLQTLHFSGREVGLVYGTTAIAAMVSPFWAGRLADQHFRLERILAALHFTGGLLMFALSTVDTFAFFYPVMLLYAICYMPTFALSTAMTFHNIPEPARDYPRLRVWGTLGWIATGLCVGGLDLETTTLPMRLSATASIFQSIYVLSLPSTPPPGKKETNSLWITGKDLLRDRSFLVLLIALTLICIPNAFYYSFVNAYLKDQGFKNAAAMMSIGQATEIAFVLLLPYARRYFGLKPVILMGVSAWGIRYLLLSWGGVDLPILVWIGLAMHGLAWAFTALAGQIYIDEKVPVSLRSTAQGFIALIISGVGAFFGSLIAGEVVNWHTAGTKILWPYVWLVPGGVGIFTALFFALLFRSPKHVKKN</sequence>
<evidence type="ECO:0000313" key="9">
    <source>
        <dbReference type="EMBL" id="AEE51199.1"/>
    </source>
</evidence>
<evidence type="ECO:0000256" key="6">
    <source>
        <dbReference type="ARBA" id="ARBA00023136"/>
    </source>
</evidence>
<protein>
    <submittedName>
        <fullName evidence="9">Nucleoside:H symporter</fullName>
    </submittedName>
</protein>
<reference key="2">
    <citation type="submission" date="2011-04" db="EMBL/GenBank/DDBJ databases">
        <title>Complete sequence of chromosome of Haliscomenobacter hydrossis DSM 1100.</title>
        <authorList>
            <consortium name="US DOE Joint Genome Institute (JGI-PGF)"/>
            <person name="Lucas S."/>
            <person name="Han J."/>
            <person name="Lapidus A."/>
            <person name="Bruce D."/>
            <person name="Goodwin L."/>
            <person name="Pitluck S."/>
            <person name="Peters L."/>
            <person name="Kyrpides N."/>
            <person name="Mavromatis K."/>
            <person name="Ivanova N."/>
            <person name="Ovchinnikova G."/>
            <person name="Pagani I."/>
            <person name="Daligault H."/>
            <person name="Detter J.C."/>
            <person name="Han C."/>
            <person name="Land M."/>
            <person name="Hauser L."/>
            <person name="Markowitz V."/>
            <person name="Cheng J.-F."/>
            <person name="Hugenholtz P."/>
            <person name="Woyke T."/>
            <person name="Wu D."/>
            <person name="Verbarg S."/>
            <person name="Frueling A."/>
            <person name="Brambilla E."/>
            <person name="Klenk H.-P."/>
            <person name="Eisen J.A."/>
        </authorList>
    </citation>
    <scope>NUCLEOTIDE SEQUENCE</scope>
    <source>
        <strain>DSM 1100</strain>
    </source>
</reference>
<keyword evidence="10" id="KW-1185">Reference proteome</keyword>
<feature type="transmembrane region" description="Helical" evidence="7">
    <location>
        <begin position="97"/>
        <end position="121"/>
    </location>
</feature>
<dbReference type="HOGENOM" id="CLU_013133_1_2_10"/>
<dbReference type="GO" id="GO:0005886">
    <property type="term" value="C:plasma membrane"/>
    <property type="evidence" value="ECO:0007669"/>
    <property type="project" value="UniProtKB-SubCell"/>
</dbReference>
<dbReference type="eggNOG" id="COG2211">
    <property type="taxonomic scope" value="Bacteria"/>
</dbReference>
<evidence type="ECO:0000256" key="3">
    <source>
        <dbReference type="ARBA" id="ARBA00022475"/>
    </source>
</evidence>
<dbReference type="GO" id="GO:0015213">
    <property type="term" value="F:uridine transmembrane transporter activity"/>
    <property type="evidence" value="ECO:0007669"/>
    <property type="project" value="TreeGrafter"/>
</dbReference>
<feature type="transmembrane region" description="Helical" evidence="7">
    <location>
        <begin position="237"/>
        <end position="255"/>
    </location>
</feature>
<dbReference type="RefSeq" id="WP_013765740.1">
    <property type="nucleotide sequence ID" value="NC_015510.1"/>
</dbReference>
<dbReference type="InterPro" id="IPR004740">
    <property type="entry name" value="Nuc_H_symport"/>
</dbReference>
<evidence type="ECO:0000256" key="4">
    <source>
        <dbReference type="ARBA" id="ARBA00022692"/>
    </source>
</evidence>
<evidence type="ECO:0000256" key="5">
    <source>
        <dbReference type="ARBA" id="ARBA00022989"/>
    </source>
</evidence>
<gene>
    <name evidence="9" type="ordered locus">Halhy_3340</name>
</gene>
<dbReference type="Proteomes" id="UP000008461">
    <property type="component" value="Chromosome"/>
</dbReference>
<dbReference type="KEGG" id="hhy:Halhy_3340"/>
<dbReference type="Pfam" id="PF03825">
    <property type="entry name" value="Nuc_H_symport"/>
    <property type="match status" value="1"/>
</dbReference>
<accession>F4KUB7</accession>
<feature type="domain" description="Major facilitator superfamily (MFS) profile" evidence="8">
    <location>
        <begin position="198"/>
        <end position="393"/>
    </location>
</feature>
<dbReference type="AlphaFoldDB" id="F4KUB7"/>
<feature type="transmembrane region" description="Helical" evidence="7">
    <location>
        <begin position="327"/>
        <end position="348"/>
    </location>
</feature>
<reference evidence="9 10" key="1">
    <citation type="journal article" date="2011" name="Stand. Genomic Sci.">
        <title>Complete genome sequence of Haliscomenobacter hydrossis type strain (O).</title>
        <authorList>
            <consortium name="US DOE Joint Genome Institute (JGI-PGF)"/>
            <person name="Daligault H."/>
            <person name="Lapidus A."/>
            <person name="Zeytun A."/>
            <person name="Nolan M."/>
            <person name="Lucas S."/>
            <person name="Del Rio T.G."/>
            <person name="Tice H."/>
            <person name="Cheng J.F."/>
            <person name="Tapia R."/>
            <person name="Han C."/>
            <person name="Goodwin L."/>
            <person name="Pitluck S."/>
            <person name="Liolios K."/>
            <person name="Pagani I."/>
            <person name="Ivanova N."/>
            <person name="Huntemann M."/>
            <person name="Mavromatis K."/>
            <person name="Mikhailova N."/>
            <person name="Pati A."/>
            <person name="Chen A."/>
            <person name="Palaniappan K."/>
            <person name="Land M."/>
            <person name="Hauser L."/>
            <person name="Brambilla E.M."/>
            <person name="Rohde M."/>
            <person name="Verbarg S."/>
            <person name="Goker M."/>
            <person name="Bristow J."/>
            <person name="Eisen J.A."/>
            <person name="Markowitz V."/>
            <person name="Hugenholtz P."/>
            <person name="Kyrpides N.C."/>
            <person name="Klenk H.P."/>
            <person name="Woyke T."/>
        </authorList>
    </citation>
    <scope>NUCLEOTIDE SEQUENCE [LARGE SCALE GENOMIC DNA]</scope>
    <source>
        <strain evidence="10">ATCC 27775 / DSM 1100 / LMG 10767 / O</strain>
    </source>
</reference>
<organism evidence="9 10">
    <name type="scientific">Haliscomenobacter hydrossis (strain ATCC 27775 / DSM 1100 / LMG 10767 / O)</name>
    <dbReference type="NCBI Taxonomy" id="760192"/>
    <lineage>
        <taxon>Bacteria</taxon>
        <taxon>Pseudomonadati</taxon>
        <taxon>Bacteroidota</taxon>
        <taxon>Saprospiria</taxon>
        <taxon>Saprospirales</taxon>
        <taxon>Haliscomenobacteraceae</taxon>
        <taxon>Haliscomenobacter</taxon>
    </lineage>
</organism>
<dbReference type="GO" id="GO:0015212">
    <property type="term" value="F:cytidine transmembrane transporter activity"/>
    <property type="evidence" value="ECO:0007669"/>
    <property type="project" value="TreeGrafter"/>
</dbReference>
<dbReference type="PANTHER" id="PTHR23522">
    <property type="entry name" value="BLL5896 PROTEIN"/>
    <property type="match status" value="1"/>
</dbReference>
<keyword evidence="2" id="KW-0813">Transport</keyword>
<dbReference type="InterPro" id="IPR036259">
    <property type="entry name" value="MFS_trans_sf"/>
</dbReference>
<feature type="transmembrane region" description="Helical" evidence="7">
    <location>
        <begin position="204"/>
        <end position="225"/>
    </location>
</feature>
<evidence type="ECO:0000313" key="10">
    <source>
        <dbReference type="Proteomes" id="UP000008461"/>
    </source>
</evidence>
<evidence type="ECO:0000256" key="7">
    <source>
        <dbReference type="SAM" id="Phobius"/>
    </source>
</evidence>
<dbReference type="OrthoDB" id="9783013at2"/>
<keyword evidence="6 7" id="KW-0472">Membrane</keyword>
<dbReference type="Gene3D" id="1.20.1250.20">
    <property type="entry name" value="MFS general substrate transporter like domains"/>
    <property type="match status" value="2"/>
</dbReference>
<dbReference type="SUPFAM" id="SSF103473">
    <property type="entry name" value="MFS general substrate transporter"/>
    <property type="match status" value="1"/>
</dbReference>
<feature type="transmembrane region" description="Helical" evidence="7">
    <location>
        <begin position="73"/>
        <end position="91"/>
    </location>
</feature>
<keyword evidence="4 7" id="KW-0812">Transmembrane</keyword>
<feature type="transmembrane region" description="Helical" evidence="7">
    <location>
        <begin position="43"/>
        <end position="61"/>
    </location>
</feature>
<comment type="subcellular location">
    <subcellularLocation>
        <location evidence="1">Cell membrane</location>
        <topology evidence="1">Multi-pass membrane protein</topology>
    </subcellularLocation>
</comment>
<dbReference type="PROSITE" id="PS50850">
    <property type="entry name" value="MFS"/>
    <property type="match status" value="1"/>
</dbReference>
<dbReference type="InterPro" id="IPR020846">
    <property type="entry name" value="MFS_dom"/>
</dbReference>
<name>F4KUB7_HALH1</name>
<keyword evidence="3" id="KW-1003">Cell membrane</keyword>
<keyword evidence="5 7" id="KW-1133">Transmembrane helix</keyword>
<feature type="transmembrane region" description="Helical" evidence="7">
    <location>
        <begin position="360"/>
        <end position="384"/>
    </location>
</feature>